<sequence>MTEYLGLNLAEGIMMNDPVTLPGIAFMDVSFMPVTEARIPILDWGFLRSDATYDVVHVWQGCFFRLESHLDRFFSSMKRLRLDCGRTPAEVASVLGECVVRAGLEDAYVEMTCTRGHSPDFARDPRKAVNRFIAFALPFSWILPPAERERGLDIAVSHIRRIPPDAVDPTIKNYHWLNLVMGLYDAYDRNARNVVLTDGQGNVTEGPGFNLFIVQNDQASTPARGMLEGVTRQTAIELLAEM</sequence>
<proteinExistence type="inferred from homology"/>
<evidence type="ECO:0000313" key="2">
    <source>
        <dbReference type="EMBL" id="SVE06102.1"/>
    </source>
</evidence>
<dbReference type="PANTHER" id="PTHR42743:SF11">
    <property type="entry name" value="AMINODEOXYCHORISMATE LYASE"/>
    <property type="match status" value="1"/>
</dbReference>
<dbReference type="Pfam" id="PF01063">
    <property type="entry name" value="Aminotran_4"/>
    <property type="match status" value="1"/>
</dbReference>
<dbReference type="InterPro" id="IPR036038">
    <property type="entry name" value="Aminotransferase-like"/>
</dbReference>
<name>A0A383AEF1_9ZZZZ</name>
<dbReference type="Gene3D" id="3.30.470.10">
    <property type="match status" value="1"/>
</dbReference>
<dbReference type="PANTHER" id="PTHR42743">
    <property type="entry name" value="AMINO-ACID AMINOTRANSFERASE"/>
    <property type="match status" value="1"/>
</dbReference>
<dbReference type="InterPro" id="IPR043132">
    <property type="entry name" value="BCAT-like_C"/>
</dbReference>
<dbReference type="SUPFAM" id="SSF56752">
    <property type="entry name" value="D-aminoacid aminotransferase-like PLP-dependent enzymes"/>
    <property type="match status" value="1"/>
</dbReference>
<dbReference type="GO" id="GO:0003824">
    <property type="term" value="F:catalytic activity"/>
    <property type="evidence" value="ECO:0007669"/>
    <property type="project" value="InterPro"/>
</dbReference>
<organism evidence="2">
    <name type="scientific">marine metagenome</name>
    <dbReference type="NCBI Taxonomy" id="408172"/>
    <lineage>
        <taxon>unclassified sequences</taxon>
        <taxon>metagenomes</taxon>
        <taxon>ecological metagenomes</taxon>
    </lineage>
</organism>
<evidence type="ECO:0008006" key="3">
    <source>
        <dbReference type="Google" id="ProtNLM"/>
    </source>
</evidence>
<accession>A0A383AEF1</accession>
<dbReference type="InterPro" id="IPR001544">
    <property type="entry name" value="Aminotrans_IV"/>
</dbReference>
<evidence type="ECO:0000256" key="1">
    <source>
        <dbReference type="ARBA" id="ARBA00009320"/>
    </source>
</evidence>
<comment type="similarity">
    <text evidence="1">Belongs to the class-IV pyridoxal-phosphate-dependent aminotransferase family.</text>
</comment>
<dbReference type="InterPro" id="IPR050571">
    <property type="entry name" value="Class-IV_PLP-Dep_Aminotrnsfr"/>
</dbReference>
<feature type="non-terminal residue" evidence="2">
    <location>
        <position position="242"/>
    </location>
</feature>
<dbReference type="Gene3D" id="3.20.10.10">
    <property type="entry name" value="D-amino Acid Aminotransferase, subunit A, domain 2"/>
    <property type="match status" value="1"/>
</dbReference>
<reference evidence="2" key="1">
    <citation type="submission" date="2018-05" db="EMBL/GenBank/DDBJ databases">
        <authorList>
            <person name="Lanie J.A."/>
            <person name="Ng W.-L."/>
            <person name="Kazmierczak K.M."/>
            <person name="Andrzejewski T.M."/>
            <person name="Davidsen T.M."/>
            <person name="Wayne K.J."/>
            <person name="Tettelin H."/>
            <person name="Glass J.I."/>
            <person name="Rusch D."/>
            <person name="Podicherti R."/>
            <person name="Tsui H.-C.T."/>
            <person name="Winkler M.E."/>
        </authorList>
    </citation>
    <scope>NUCLEOTIDE SEQUENCE</scope>
</reference>
<gene>
    <name evidence="2" type="ORF">METZ01_LOCUS458956</name>
</gene>
<protein>
    <recommendedName>
        <fullName evidence="3">Branched-chain-amino-acid aminotransferase</fullName>
    </recommendedName>
</protein>
<dbReference type="InterPro" id="IPR043131">
    <property type="entry name" value="BCAT-like_N"/>
</dbReference>
<dbReference type="AlphaFoldDB" id="A0A383AEF1"/>
<dbReference type="GO" id="GO:0046394">
    <property type="term" value="P:carboxylic acid biosynthetic process"/>
    <property type="evidence" value="ECO:0007669"/>
    <property type="project" value="UniProtKB-ARBA"/>
</dbReference>
<dbReference type="EMBL" id="UINC01191448">
    <property type="protein sequence ID" value="SVE06102.1"/>
    <property type="molecule type" value="Genomic_DNA"/>
</dbReference>